<accession>A0A1G2FXJ3</accession>
<dbReference type="EMBL" id="MHNI01000013">
    <property type="protein sequence ID" value="OGZ42804.1"/>
    <property type="molecule type" value="Genomic_DNA"/>
</dbReference>
<name>A0A1G2FXJ3_9BACT</name>
<proteinExistence type="predicted"/>
<evidence type="ECO:0000313" key="3">
    <source>
        <dbReference type="EMBL" id="OGZ42804.1"/>
    </source>
</evidence>
<feature type="transmembrane region" description="Helical" evidence="1">
    <location>
        <begin position="96"/>
        <end position="117"/>
    </location>
</feature>
<evidence type="ECO:0000256" key="1">
    <source>
        <dbReference type="SAM" id="Phobius"/>
    </source>
</evidence>
<feature type="transmembrane region" description="Helical" evidence="1">
    <location>
        <begin position="129"/>
        <end position="149"/>
    </location>
</feature>
<feature type="transmembrane region" description="Helical" evidence="1">
    <location>
        <begin position="165"/>
        <end position="185"/>
    </location>
</feature>
<dbReference type="AlphaFoldDB" id="A0A1G2FXJ3"/>
<protein>
    <recommendedName>
        <fullName evidence="2">DUF5671 domain-containing protein</fullName>
    </recommendedName>
</protein>
<feature type="transmembrane region" description="Helical" evidence="1">
    <location>
        <begin position="57"/>
        <end position="76"/>
    </location>
</feature>
<evidence type="ECO:0000259" key="2">
    <source>
        <dbReference type="Pfam" id="PF18920"/>
    </source>
</evidence>
<comment type="caution">
    <text evidence="3">The sequence shown here is derived from an EMBL/GenBank/DDBJ whole genome shotgun (WGS) entry which is preliminary data.</text>
</comment>
<feature type="domain" description="DUF5671" evidence="2">
    <location>
        <begin position="11"/>
        <end position="146"/>
    </location>
</feature>
<dbReference type="InterPro" id="IPR043728">
    <property type="entry name" value="DUF5671"/>
</dbReference>
<sequence length="313" mass="35771">MSDIQQTGPKDVFFRLAETIALYAVIVSFGSLVFQLINFYFPDSLAGHFDRFARENLRWPVSVLVVVFPLFAWISWKLQKEVIANPAKRGLRTRKWLMYLTLFLASVVIAVDLITLIFRFLGGELTTRFSLKVLTVLVMAGAVFTYYGWNLRKDILPSKDPRMRFFIWGVVAIVVLALVAGFFVAGSPQSERLRRFDSERVGDLQNLQFQIVEYWQTKRTLPASLDALSDDIIGFVPPVDPQSGELYEYKVTGDLSFELCAVFNTESEGVMQEKSLAIRDPYAVESNWEHKSGRVCFNRTIDPDRFPPRKAVL</sequence>
<organism evidence="3 4">
    <name type="scientific">Candidatus Ryanbacteria bacterium RIFCSPHIGHO2_01_45_13</name>
    <dbReference type="NCBI Taxonomy" id="1802112"/>
    <lineage>
        <taxon>Bacteria</taxon>
        <taxon>Candidatus Ryaniibacteriota</taxon>
    </lineage>
</organism>
<keyword evidence="1" id="KW-1133">Transmembrane helix</keyword>
<dbReference type="Pfam" id="PF18920">
    <property type="entry name" value="DUF5671"/>
    <property type="match status" value="1"/>
</dbReference>
<dbReference type="Proteomes" id="UP000176700">
    <property type="component" value="Unassembled WGS sequence"/>
</dbReference>
<evidence type="ECO:0000313" key="4">
    <source>
        <dbReference type="Proteomes" id="UP000176700"/>
    </source>
</evidence>
<keyword evidence="1" id="KW-0812">Transmembrane</keyword>
<gene>
    <name evidence="3" type="ORF">A2W41_00595</name>
</gene>
<reference evidence="3 4" key="1">
    <citation type="journal article" date="2016" name="Nat. Commun.">
        <title>Thousands of microbial genomes shed light on interconnected biogeochemical processes in an aquifer system.</title>
        <authorList>
            <person name="Anantharaman K."/>
            <person name="Brown C.T."/>
            <person name="Hug L.A."/>
            <person name="Sharon I."/>
            <person name="Castelle C.J."/>
            <person name="Probst A.J."/>
            <person name="Thomas B.C."/>
            <person name="Singh A."/>
            <person name="Wilkins M.J."/>
            <person name="Karaoz U."/>
            <person name="Brodie E.L."/>
            <person name="Williams K.H."/>
            <person name="Hubbard S.S."/>
            <person name="Banfield J.F."/>
        </authorList>
    </citation>
    <scope>NUCLEOTIDE SEQUENCE [LARGE SCALE GENOMIC DNA]</scope>
</reference>
<feature type="transmembrane region" description="Helical" evidence="1">
    <location>
        <begin position="12"/>
        <end position="37"/>
    </location>
</feature>
<keyword evidence="1" id="KW-0472">Membrane</keyword>